<protein>
    <recommendedName>
        <fullName evidence="3">Chromo domain-containing protein</fullName>
    </recommendedName>
</protein>
<dbReference type="InterPro" id="IPR016197">
    <property type="entry name" value="Chromo-like_dom_sf"/>
</dbReference>
<feature type="region of interest" description="Disordered" evidence="2">
    <location>
        <begin position="218"/>
        <end position="284"/>
    </location>
</feature>
<keyword evidence="5" id="KW-1185">Reference proteome</keyword>
<feature type="region of interest" description="Disordered" evidence="2">
    <location>
        <begin position="192"/>
        <end position="211"/>
    </location>
</feature>
<proteinExistence type="predicted"/>
<comment type="subunit">
    <text evidence="1">Component of the NuA4 histone acetyltransferase complex.</text>
</comment>
<organism evidence="4 5">
    <name type="scientific">Apodospora peruviana</name>
    <dbReference type="NCBI Taxonomy" id="516989"/>
    <lineage>
        <taxon>Eukaryota</taxon>
        <taxon>Fungi</taxon>
        <taxon>Dikarya</taxon>
        <taxon>Ascomycota</taxon>
        <taxon>Pezizomycotina</taxon>
        <taxon>Sordariomycetes</taxon>
        <taxon>Sordariomycetidae</taxon>
        <taxon>Sordariales</taxon>
        <taxon>Lasiosphaeriaceae</taxon>
        <taxon>Apodospora</taxon>
    </lineage>
</organism>
<feature type="compositionally biased region" description="Polar residues" evidence="2">
    <location>
        <begin position="242"/>
        <end position="280"/>
    </location>
</feature>
<feature type="compositionally biased region" description="Basic residues" evidence="2">
    <location>
        <begin position="413"/>
        <end position="422"/>
    </location>
</feature>
<evidence type="ECO:0000259" key="3">
    <source>
        <dbReference type="PROSITE" id="PS50013"/>
    </source>
</evidence>
<reference evidence="4" key="2">
    <citation type="submission" date="2023-06" db="EMBL/GenBank/DDBJ databases">
        <authorList>
            <consortium name="Lawrence Berkeley National Laboratory"/>
            <person name="Haridas S."/>
            <person name="Hensen N."/>
            <person name="Bonometti L."/>
            <person name="Westerberg I."/>
            <person name="Brannstrom I.O."/>
            <person name="Guillou S."/>
            <person name="Cros-Aarteil S."/>
            <person name="Calhoun S."/>
            <person name="Kuo A."/>
            <person name="Mondo S."/>
            <person name="Pangilinan J."/>
            <person name="Riley R."/>
            <person name="Labutti K."/>
            <person name="Andreopoulos B."/>
            <person name="Lipzen A."/>
            <person name="Chen C."/>
            <person name="Yanf M."/>
            <person name="Daum C."/>
            <person name="Ng V."/>
            <person name="Clum A."/>
            <person name="Steindorff A."/>
            <person name="Ohm R."/>
            <person name="Martin F."/>
            <person name="Silar P."/>
            <person name="Natvig D."/>
            <person name="Lalanne C."/>
            <person name="Gautier V."/>
            <person name="Ament-Velasquez S.L."/>
            <person name="Kruys A."/>
            <person name="Hutchinson M.I."/>
            <person name="Powell A.J."/>
            <person name="Barry K."/>
            <person name="Miller A.N."/>
            <person name="Grigoriev I.V."/>
            <person name="Debuchy R."/>
            <person name="Gladieux P."/>
            <person name="Thoren M.H."/>
            <person name="Johannesson H."/>
        </authorList>
    </citation>
    <scope>NUCLEOTIDE SEQUENCE</scope>
    <source>
        <strain evidence="4">CBS 118394</strain>
    </source>
</reference>
<dbReference type="GO" id="GO:0006338">
    <property type="term" value="P:chromatin remodeling"/>
    <property type="evidence" value="ECO:0007669"/>
    <property type="project" value="UniProtKB-ARBA"/>
</dbReference>
<feature type="compositionally biased region" description="Basic and acidic residues" evidence="2">
    <location>
        <begin position="112"/>
        <end position="126"/>
    </location>
</feature>
<gene>
    <name evidence="4" type="ORF">B0H66DRAFT_39532</name>
</gene>
<reference evidence="4" key="1">
    <citation type="journal article" date="2023" name="Mol. Phylogenet. Evol.">
        <title>Genome-scale phylogeny and comparative genomics of the fungal order Sordariales.</title>
        <authorList>
            <person name="Hensen N."/>
            <person name="Bonometti L."/>
            <person name="Westerberg I."/>
            <person name="Brannstrom I.O."/>
            <person name="Guillou S."/>
            <person name="Cros-Aarteil S."/>
            <person name="Calhoun S."/>
            <person name="Haridas S."/>
            <person name="Kuo A."/>
            <person name="Mondo S."/>
            <person name="Pangilinan J."/>
            <person name="Riley R."/>
            <person name="LaButti K."/>
            <person name="Andreopoulos B."/>
            <person name="Lipzen A."/>
            <person name="Chen C."/>
            <person name="Yan M."/>
            <person name="Daum C."/>
            <person name="Ng V."/>
            <person name="Clum A."/>
            <person name="Steindorff A."/>
            <person name="Ohm R.A."/>
            <person name="Martin F."/>
            <person name="Silar P."/>
            <person name="Natvig D.O."/>
            <person name="Lalanne C."/>
            <person name="Gautier V."/>
            <person name="Ament-Velasquez S.L."/>
            <person name="Kruys A."/>
            <person name="Hutchinson M.I."/>
            <person name="Powell A.J."/>
            <person name="Barry K."/>
            <person name="Miller A.N."/>
            <person name="Grigoriev I.V."/>
            <person name="Debuchy R."/>
            <person name="Gladieux P."/>
            <person name="Hiltunen Thoren M."/>
            <person name="Johannesson H."/>
        </authorList>
    </citation>
    <scope>NUCLEOTIDE SEQUENCE</scope>
    <source>
        <strain evidence="4">CBS 118394</strain>
    </source>
</reference>
<dbReference type="Gene3D" id="2.40.50.40">
    <property type="match status" value="1"/>
</dbReference>
<evidence type="ECO:0000256" key="2">
    <source>
        <dbReference type="SAM" id="MobiDB-lite"/>
    </source>
</evidence>
<feature type="domain" description="Chromo" evidence="3">
    <location>
        <begin position="438"/>
        <end position="502"/>
    </location>
</feature>
<feature type="region of interest" description="Disordered" evidence="2">
    <location>
        <begin position="364"/>
        <end position="434"/>
    </location>
</feature>
<evidence type="ECO:0000313" key="5">
    <source>
        <dbReference type="Proteomes" id="UP001283341"/>
    </source>
</evidence>
<feature type="compositionally biased region" description="Low complexity" evidence="2">
    <location>
        <begin position="364"/>
        <end position="388"/>
    </location>
</feature>
<dbReference type="Pfam" id="PF00385">
    <property type="entry name" value="Chromo"/>
    <property type="match status" value="1"/>
</dbReference>
<dbReference type="CDD" id="cd00024">
    <property type="entry name" value="CD_CSD"/>
    <property type="match status" value="1"/>
</dbReference>
<evidence type="ECO:0000313" key="4">
    <source>
        <dbReference type="EMBL" id="KAK3329851.1"/>
    </source>
</evidence>
<comment type="caution">
    <text evidence="4">The sequence shown here is derived from an EMBL/GenBank/DDBJ whole genome shotgun (WGS) entry which is preliminary data.</text>
</comment>
<evidence type="ECO:0000256" key="1">
    <source>
        <dbReference type="ARBA" id="ARBA00011353"/>
    </source>
</evidence>
<dbReference type="EMBL" id="JAUEDM010000001">
    <property type="protein sequence ID" value="KAK3329851.1"/>
    <property type="molecule type" value="Genomic_DNA"/>
</dbReference>
<feature type="region of interest" description="Disordered" evidence="2">
    <location>
        <begin position="112"/>
        <end position="185"/>
    </location>
</feature>
<dbReference type="SUPFAM" id="SSF54160">
    <property type="entry name" value="Chromo domain-like"/>
    <property type="match status" value="1"/>
</dbReference>
<accession>A0AAE0MEQ9</accession>
<name>A0AAE0MEQ9_9PEZI</name>
<dbReference type="PROSITE" id="PS50013">
    <property type="entry name" value="CHROMO_2"/>
    <property type="match status" value="1"/>
</dbReference>
<dbReference type="InterPro" id="IPR000953">
    <property type="entry name" value="Chromo/chromo_shadow_dom"/>
</dbReference>
<dbReference type="Proteomes" id="UP001283341">
    <property type="component" value="Unassembled WGS sequence"/>
</dbReference>
<dbReference type="InterPro" id="IPR023780">
    <property type="entry name" value="Chromo_domain"/>
</dbReference>
<sequence length="590" mass="64777">MDGGEKTLARLKTKIEIPLPSYRRYVRGSGPPSQPITLAPVRDSTAYIIDRFVLPSAADIKPGYGRMIHYHVGFTDDPALKVLLPADKVLDYVSPRELEDWEYSNYERLEAERAEDARKLSEEKKPGRPVKVGGRIGRPPLAPQPDAPNTTTTSAAQTPSDPEQDHLDLDNQVAGPSLSIPQKRKLEHIVDDQNDLDTGEETGSVQDSDEAIRRQLYDEVEDSERETVVPETSGFKPIPTAHQPSAQALSVTDQSSRASSFTPYSHPMTSAPNPQIKSTPKQPPARVLHSASVTSTAKIHPAWAKSMGLENGSDSPLNIQTLNCNSTILPSGGVANRKTVGPRSSQSTTSIPLPAYALAAATAMSTTGGSARPRSRPQTQTPRLLTPTVETGSDSALSKRKSKKQPKSQPKEKKQKTIKTKKTLPDGEDEEEVPENVWVVKELLDDQWTYENGIKVHKYLVNWAGDWPPDQNPTWEPAENIEDADLITVYQRKKKAGLLKPAKAQRNLLSFLANKRYSNVAEAFEDGIEEAHARHARMESPAADEGEGELLAVTDPATVTTAGTKPRLHPLFQTFDAKLQQYNRAFPPAA</sequence>
<dbReference type="AlphaFoldDB" id="A0AAE0MEQ9"/>
<feature type="compositionally biased region" description="Polar residues" evidence="2">
    <location>
        <begin position="147"/>
        <end position="161"/>
    </location>
</feature>